<proteinExistence type="predicted"/>
<evidence type="ECO:0000313" key="2">
    <source>
        <dbReference type="Proteomes" id="UP000076632"/>
    </source>
</evidence>
<dbReference type="RefSeq" id="XP_018186513.1">
    <property type="nucleotide sequence ID" value="XM_018329586.1"/>
</dbReference>
<dbReference type="Proteomes" id="UP000076632">
    <property type="component" value="Unassembled WGS sequence"/>
</dbReference>
<dbReference type="GeneID" id="28894723"/>
<keyword evidence="2" id="KW-1185">Reference proteome</keyword>
<dbReference type="EMBL" id="KV407462">
    <property type="protein sequence ID" value="KZF20958.1"/>
    <property type="molecule type" value="Genomic_DNA"/>
</dbReference>
<dbReference type="InParanoid" id="A0A165FGR1"/>
<evidence type="ECO:0000313" key="1">
    <source>
        <dbReference type="EMBL" id="KZF20958.1"/>
    </source>
</evidence>
<name>A0A165FGR1_XYLHT</name>
<reference evidence="1 2" key="1">
    <citation type="journal article" date="2016" name="Fungal Biol.">
        <title>The genome of Xylona heveae provides a window into fungal endophytism.</title>
        <authorList>
            <person name="Gazis R."/>
            <person name="Kuo A."/>
            <person name="Riley R."/>
            <person name="LaButti K."/>
            <person name="Lipzen A."/>
            <person name="Lin J."/>
            <person name="Amirebrahimi M."/>
            <person name="Hesse C.N."/>
            <person name="Spatafora J.W."/>
            <person name="Henrissat B."/>
            <person name="Hainaut M."/>
            <person name="Grigoriev I.V."/>
            <person name="Hibbett D.S."/>
        </authorList>
    </citation>
    <scope>NUCLEOTIDE SEQUENCE [LARGE SCALE GENOMIC DNA]</scope>
    <source>
        <strain evidence="1 2">TC161</strain>
    </source>
</reference>
<organism evidence="1 2">
    <name type="scientific">Xylona heveae (strain CBS 132557 / TC161)</name>
    <dbReference type="NCBI Taxonomy" id="1328760"/>
    <lineage>
        <taxon>Eukaryota</taxon>
        <taxon>Fungi</taxon>
        <taxon>Dikarya</taxon>
        <taxon>Ascomycota</taxon>
        <taxon>Pezizomycotina</taxon>
        <taxon>Xylonomycetes</taxon>
        <taxon>Xylonales</taxon>
        <taxon>Xylonaceae</taxon>
        <taxon>Xylona</taxon>
    </lineage>
</organism>
<dbReference type="AlphaFoldDB" id="A0A165FGR1"/>
<protein>
    <submittedName>
        <fullName evidence="1">Uncharacterized protein</fullName>
    </submittedName>
</protein>
<accession>A0A165FGR1</accession>
<sequence length="76" mass="8206">MRSVKAIAYSCTLMALRNLGLVLPAIKISPTPSEKISDGPVKDPNTCTCTWDAGNVRCCKNYWTMTSADGQGLVKL</sequence>
<gene>
    <name evidence="1" type="ORF">L228DRAFT_183046</name>
</gene>